<feature type="transmembrane region" description="Helical" evidence="8">
    <location>
        <begin position="6"/>
        <end position="34"/>
    </location>
</feature>
<evidence type="ECO:0000256" key="2">
    <source>
        <dbReference type="ARBA" id="ARBA00022676"/>
    </source>
</evidence>
<keyword evidence="10" id="KW-1185">Reference proteome</keyword>
<dbReference type="GO" id="GO:0016020">
    <property type="term" value="C:membrane"/>
    <property type="evidence" value="ECO:0007669"/>
    <property type="project" value="UniProtKB-SubCell"/>
</dbReference>
<evidence type="ECO:0000256" key="8">
    <source>
        <dbReference type="SAM" id="Phobius"/>
    </source>
</evidence>
<dbReference type="SUPFAM" id="SSF53448">
    <property type="entry name" value="Nucleotide-diphospho-sugar transferases"/>
    <property type="match status" value="1"/>
</dbReference>
<keyword evidence="7" id="KW-0325">Glycoprotein</keyword>
<name>A0A9P4VN39_9PEZI</name>
<dbReference type="GO" id="GO:0016757">
    <property type="term" value="F:glycosyltransferase activity"/>
    <property type="evidence" value="ECO:0007669"/>
    <property type="project" value="UniProtKB-KW"/>
</dbReference>
<comment type="subcellular location">
    <subcellularLocation>
        <location evidence="1">Membrane</location>
    </subcellularLocation>
</comment>
<keyword evidence="3" id="KW-0808">Transferase</keyword>
<dbReference type="AlphaFoldDB" id="A0A9P4VN39"/>
<dbReference type="Gene3D" id="3.90.550.10">
    <property type="entry name" value="Spore Coat Polysaccharide Biosynthesis Protein SpsA, Chain A"/>
    <property type="match status" value="1"/>
</dbReference>
<keyword evidence="2" id="KW-0328">Glycosyltransferase</keyword>
<evidence type="ECO:0000256" key="4">
    <source>
        <dbReference type="ARBA" id="ARBA00022692"/>
    </source>
</evidence>
<evidence type="ECO:0000256" key="7">
    <source>
        <dbReference type="ARBA" id="ARBA00023180"/>
    </source>
</evidence>
<keyword evidence="4 8" id="KW-0812">Transmembrane</keyword>
<evidence type="ECO:0000313" key="9">
    <source>
        <dbReference type="EMBL" id="KAF2839321.1"/>
    </source>
</evidence>
<dbReference type="PANTHER" id="PTHR47844:SF1">
    <property type="entry name" value="EXOSTOSIN-LIKE 2"/>
    <property type="match status" value="1"/>
</dbReference>
<accession>A0A9P4VN39</accession>
<reference evidence="9" key="1">
    <citation type="journal article" date="2020" name="Stud. Mycol.">
        <title>101 Dothideomycetes genomes: a test case for predicting lifestyles and emergence of pathogens.</title>
        <authorList>
            <person name="Haridas S."/>
            <person name="Albert R."/>
            <person name="Binder M."/>
            <person name="Bloem J."/>
            <person name="Labutti K."/>
            <person name="Salamov A."/>
            <person name="Andreopoulos B."/>
            <person name="Baker S."/>
            <person name="Barry K."/>
            <person name="Bills G."/>
            <person name="Bluhm B."/>
            <person name="Cannon C."/>
            <person name="Castanera R."/>
            <person name="Culley D."/>
            <person name="Daum C."/>
            <person name="Ezra D."/>
            <person name="Gonzalez J."/>
            <person name="Henrissat B."/>
            <person name="Kuo A."/>
            <person name="Liang C."/>
            <person name="Lipzen A."/>
            <person name="Lutzoni F."/>
            <person name="Magnuson J."/>
            <person name="Mondo S."/>
            <person name="Nolan M."/>
            <person name="Ohm R."/>
            <person name="Pangilinan J."/>
            <person name="Park H.-J."/>
            <person name="Ramirez L."/>
            <person name="Alfaro M."/>
            <person name="Sun H."/>
            <person name="Tritt A."/>
            <person name="Yoshinaga Y."/>
            <person name="Zwiers L.-H."/>
            <person name="Turgeon B."/>
            <person name="Goodwin S."/>
            <person name="Spatafora J."/>
            <person name="Crous P."/>
            <person name="Grigoriev I."/>
        </authorList>
    </citation>
    <scope>NUCLEOTIDE SEQUENCE</scope>
    <source>
        <strain evidence="9">CBS 101060</strain>
    </source>
</reference>
<protein>
    <submittedName>
        <fullName evidence="9">Glycosyltransferase family 2 protein</fullName>
    </submittedName>
</protein>
<gene>
    <name evidence="9" type="ORF">M501DRAFT_1011185</name>
</gene>
<evidence type="ECO:0000256" key="6">
    <source>
        <dbReference type="ARBA" id="ARBA00023136"/>
    </source>
</evidence>
<dbReference type="OrthoDB" id="3828420at2759"/>
<sequence>MFSSEYLHACLFSFIWLFSYLRFIINLVVYYFLFKSIPVPEYPKYTPKDVTVVIPALLDEDVDSLRETIQSCLSNEPYELLLVTVTSNLHRAKELVASLPSNKIKVFDVAQPNKRRQMLRGIGEVTTPITIFADDDVTWSKRTLEYMLAPFEDPNMGGVGTNQRLRTDPTSKFWHTSYYFNFLGACYLQRRNFDCIACNHLDGGLPCLSGRTVAYRTEMLQDWNFMESFRNETWNGTYEQNADDDNFITRWCFAKKRKIRMQFDRECEVQTTLEDNVKFLKQCMRWSRSNWRSNLKSMFSEGNIWLLHPYTTYAVMQTTLTAWAPLRDLSLVYTLHHATQGSFLEWREAAFWALSLWWLFTKFAKFIPLYLREPAYILLLPVSIIFGWLHAIFIKLPAFFTLHVALHQTTWGTRQGADLDTGYGMRPLRHNDEIYDIEEKRSLLVNNY</sequence>
<dbReference type="InterPro" id="IPR029044">
    <property type="entry name" value="Nucleotide-diphossugar_trans"/>
</dbReference>
<evidence type="ECO:0000256" key="5">
    <source>
        <dbReference type="ARBA" id="ARBA00022989"/>
    </source>
</evidence>
<comment type="caution">
    <text evidence="9">The sequence shown here is derived from an EMBL/GenBank/DDBJ whole genome shotgun (WGS) entry which is preliminary data.</text>
</comment>
<evidence type="ECO:0000313" key="10">
    <source>
        <dbReference type="Proteomes" id="UP000799429"/>
    </source>
</evidence>
<proteinExistence type="predicted"/>
<organism evidence="9 10">
    <name type="scientific">Patellaria atrata CBS 101060</name>
    <dbReference type="NCBI Taxonomy" id="1346257"/>
    <lineage>
        <taxon>Eukaryota</taxon>
        <taxon>Fungi</taxon>
        <taxon>Dikarya</taxon>
        <taxon>Ascomycota</taxon>
        <taxon>Pezizomycotina</taxon>
        <taxon>Dothideomycetes</taxon>
        <taxon>Dothideomycetes incertae sedis</taxon>
        <taxon>Patellariales</taxon>
        <taxon>Patellariaceae</taxon>
        <taxon>Patellaria</taxon>
    </lineage>
</organism>
<dbReference type="Pfam" id="PF13641">
    <property type="entry name" value="Glyco_tranf_2_3"/>
    <property type="match status" value="1"/>
</dbReference>
<keyword evidence="5 8" id="KW-1133">Transmembrane helix</keyword>
<dbReference type="CDD" id="cd06434">
    <property type="entry name" value="GT2_HAS"/>
    <property type="match status" value="1"/>
</dbReference>
<dbReference type="PANTHER" id="PTHR47844">
    <property type="entry name" value="SYNTHASE CPS1, PUTATIVE (AFU_ORTHOLOGUE AFUA_7G02500)-RELATED"/>
    <property type="match status" value="1"/>
</dbReference>
<evidence type="ECO:0000256" key="3">
    <source>
        <dbReference type="ARBA" id="ARBA00022679"/>
    </source>
</evidence>
<evidence type="ECO:0000256" key="1">
    <source>
        <dbReference type="ARBA" id="ARBA00004370"/>
    </source>
</evidence>
<dbReference type="InterPro" id="IPR052427">
    <property type="entry name" value="Glycosyltrans_GT2/GT47"/>
</dbReference>
<keyword evidence="6 8" id="KW-0472">Membrane</keyword>
<dbReference type="EMBL" id="MU006095">
    <property type="protein sequence ID" value="KAF2839321.1"/>
    <property type="molecule type" value="Genomic_DNA"/>
</dbReference>
<dbReference type="Proteomes" id="UP000799429">
    <property type="component" value="Unassembled WGS sequence"/>
</dbReference>